<proteinExistence type="predicted"/>
<evidence type="ECO:0000313" key="3">
    <source>
        <dbReference type="EMBL" id="MFI1461728.1"/>
    </source>
</evidence>
<name>A0ABW7TPY8_9NOCA</name>
<sequence>MSDPIPESPSSQDEIAWRKSSFSGPNGNCVELGSFPGDRIGMRNSRDPQGAVLICTRAEFAALLHDIKGGRLDSLML</sequence>
<comment type="caution">
    <text evidence="3">The sequence shown here is derived from an EMBL/GenBank/DDBJ whole genome shotgun (WGS) entry which is preliminary data.</text>
</comment>
<organism evidence="3 4">
    <name type="scientific">Nocardia carnea</name>
    <dbReference type="NCBI Taxonomy" id="37328"/>
    <lineage>
        <taxon>Bacteria</taxon>
        <taxon>Bacillati</taxon>
        <taxon>Actinomycetota</taxon>
        <taxon>Actinomycetes</taxon>
        <taxon>Mycobacteriales</taxon>
        <taxon>Nocardiaceae</taxon>
        <taxon>Nocardia</taxon>
    </lineage>
</organism>
<dbReference type="Proteomes" id="UP001611263">
    <property type="component" value="Unassembled WGS sequence"/>
</dbReference>
<feature type="region of interest" description="Disordered" evidence="1">
    <location>
        <begin position="1"/>
        <end position="22"/>
    </location>
</feature>
<dbReference type="EMBL" id="JBIRUQ010000002">
    <property type="protein sequence ID" value="MFI1461728.1"/>
    <property type="molecule type" value="Genomic_DNA"/>
</dbReference>
<feature type="domain" description="DUF397" evidence="2">
    <location>
        <begin position="16"/>
        <end position="68"/>
    </location>
</feature>
<reference evidence="3 4" key="1">
    <citation type="submission" date="2024-10" db="EMBL/GenBank/DDBJ databases">
        <title>The Natural Products Discovery Center: Release of the First 8490 Sequenced Strains for Exploring Actinobacteria Biosynthetic Diversity.</title>
        <authorList>
            <person name="Kalkreuter E."/>
            <person name="Kautsar S.A."/>
            <person name="Yang D."/>
            <person name="Bader C.D."/>
            <person name="Teijaro C.N."/>
            <person name="Fluegel L."/>
            <person name="Davis C.M."/>
            <person name="Simpson J.R."/>
            <person name="Lauterbach L."/>
            <person name="Steele A.D."/>
            <person name="Gui C."/>
            <person name="Meng S."/>
            <person name="Li G."/>
            <person name="Viehrig K."/>
            <person name="Ye F."/>
            <person name="Su P."/>
            <person name="Kiefer A.F."/>
            <person name="Nichols A."/>
            <person name="Cepeda A.J."/>
            <person name="Yan W."/>
            <person name="Fan B."/>
            <person name="Jiang Y."/>
            <person name="Adhikari A."/>
            <person name="Zheng C.-J."/>
            <person name="Schuster L."/>
            <person name="Cowan T.M."/>
            <person name="Smanski M.J."/>
            <person name="Chevrette M.G."/>
            <person name="De Carvalho L.P.S."/>
            <person name="Shen B."/>
        </authorList>
    </citation>
    <scope>NUCLEOTIDE SEQUENCE [LARGE SCALE GENOMIC DNA]</scope>
    <source>
        <strain evidence="3 4">NPDC020568</strain>
    </source>
</reference>
<evidence type="ECO:0000259" key="2">
    <source>
        <dbReference type="Pfam" id="PF04149"/>
    </source>
</evidence>
<protein>
    <submittedName>
        <fullName evidence="3">DUF397 domain-containing protein</fullName>
    </submittedName>
</protein>
<keyword evidence="4" id="KW-1185">Reference proteome</keyword>
<dbReference type="GeneID" id="93504723"/>
<dbReference type="RefSeq" id="WP_033245155.1">
    <property type="nucleotide sequence ID" value="NZ_JBIRUQ010000002.1"/>
</dbReference>
<gene>
    <name evidence="3" type="ORF">ACH4WX_13510</name>
</gene>
<dbReference type="InterPro" id="IPR007278">
    <property type="entry name" value="DUF397"/>
</dbReference>
<accession>A0ABW7TPY8</accession>
<evidence type="ECO:0000313" key="4">
    <source>
        <dbReference type="Proteomes" id="UP001611263"/>
    </source>
</evidence>
<dbReference type="Pfam" id="PF04149">
    <property type="entry name" value="DUF397"/>
    <property type="match status" value="1"/>
</dbReference>
<evidence type="ECO:0000256" key="1">
    <source>
        <dbReference type="SAM" id="MobiDB-lite"/>
    </source>
</evidence>